<dbReference type="Pfam" id="PF00462">
    <property type="entry name" value="Glutaredoxin"/>
    <property type="match status" value="1"/>
</dbReference>
<dbReference type="SUPFAM" id="SSF52833">
    <property type="entry name" value="Thioredoxin-like"/>
    <property type="match status" value="1"/>
</dbReference>
<proteinExistence type="inferred from homology"/>
<keyword evidence="9" id="KW-1185">Reference proteome</keyword>
<dbReference type="PROSITE" id="PS51354">
    <property type="entry name" value="GLUTAREDOXIN_2"/>
    <property type="match status" value="1"/>
</dbReference>
<dbReference type="RefSeq" id="WP_194055965.1">
    <property type="nucleotide sequence ID" value="NZ_CP080598.1"/>
</dbReference>
<evidence type="ECO:0000256" key="4">
    <source>
        <dbReference type="ARBA" id="ARBA00023157"/>
    </source>
</evidence>
<evidence type="ECO:0000256" key="2">
    <source>
        <dbReference type="ARBA" id="ARBA00022448"/>
    </source>
</evidence>
<comment type="function">
    <text evidence="6">Has a glutathione-disulfide oxidoreductase activity in the presence of NADPH and glutathione reductase. Reduces low molecular weight disulfides and proteins.</text>
</comment>
<reference evidence="8 9" key="1">
    <citation type="journal article" date="2022" name="J. Am. Chem. Soc.">
        <title>Biosynthesis of Guanitoxin Enables Global Environmental Detection in Freshwater Cyanobacteria.</title>
        <authorList>
            <person name="Lima S.T."/>
            <person name="Fallon T.R."/>
            <person name="Cordoza J.L."/>
            <person name="Chekan J.R."/>
            <person name="Delbaje E."/>
            <person name="Hopiavuori A.R."/>
            <person name="Alvarenga D.O."/>
            <person name="Wood S.M."/>
            <person name="Luhavaya H."/>
            <person name="Baumgartner J.T."/>
            <person name="Dorr F.A."/>
            <person name="Etchegaray A."/>
            <person name="Pinto E."/>
            <person name="McKinnie S.M.K."/>
            <person name="Fiore M.F."/>
            <person name="Moore B.S."/>
        </authorList>
    </citation>
    <scope>NUCLEOTIDE SEQUENCE [LARGE SCALE GENOMIC DNA]</scope>
    <source>
        <strain evidence="8 9">ITEP-024</strain>
    </source>
</reference>
<dbReference type="PANTHER" id="PTHR45694:SF18">
    <property type="entry name" value="GLUTAREDOXIN-1-RELATED"/>
    <property type="match status" value="1"/>
</dbReference>
<evidence type="ECO:0000259" key="7">
    <source>
        <dbReference type="Pfam" id="PF00462"/>
    </source>
</evidence>
<evidence type="ECO:0000256" key="3">
    <source>
        <dbReference type="ARBA" id="ARBA00022982"/>
    </source>
</evidence>
<evidence type="ECO:0000313" key="9">
    <source>
        <dbReference type="Proteomes" id="UP000826540"/>
    </source>
</evidence>
<dbReference type="PRINTS" id="PR00160">
    <property type="entry name" value="GLUTAREDOXIN"/>
</dbReference>
<dbReference type="CDD" id="cd03418">
    <property type="entry name" value="GRX_GRXb_1_3_like"/>
    <property type="match status" value="1"/>
</dbReference>
<keyword evidence="2 6" id="KW-0813">Transport</keyword>
<protein>
    <recommendedName>
        <fullName evidence="6">Glutaredoxin</fullName>
    </recommendedName>
</protein>
<dbReference type="Gene3D" id="3.40.30.10">
    <property type="entry name" value="Glutaredoxin"/>
    <property type="match status" value="1"/>
</dbReference>
<keyword evidence="5 6" id="KW-0676">Redox-active center</keyword>
<comment type="similarity">
    <text evidence="1 6">Belongs to the glutaredoxin family.</text>
</comment>
<name>A0ABX8X3V0_9CYAN</name>
<gene>
    <name evidence="8" type="primary">grxC</name>
    <name evidence="8" type="ORF">K2F26_08295</name>
</gene>
<keyword evidence="3 6" id="KW-0249">Electron transport</keyword>
<accession>A0ABX8X3V0</accession>
<dbReference type="InterPro" id="IPR011900">
    <property type="entry name" value="GRX_bact"/>
</dbReference>
<dbReference type="EMBL" id="CP080598">
    <property type="protein sequence ID" value="QYX33305.1"/>
    <property type="molecule type" value="Genomic_DNA"/>
</dbReference>
<feature type="domain" description="Glutaredoxin" evidence="7">
    <location>
        <begin position="20"/>
        <end position="80"/>
    </location>
</feature>
<organism evidence="8 9">
    <name type="scientific">Sphaerospermopsis torques-reginae ITEP-024</name>
    <dbReference type="NCBI Taxonomy" id="984208"/>
    <lineage>
        <taxon>Bacteria</taxon>
        <taxon>Bacillati</taxon>
        <taxon>Cyanobacteriota</taxon>
        <taxon>Cyanophyceae</taxon>
        <taxon>Nostocales</taxon>
        <taxon>Aphanizomenonaceae</taxon>
        <taxon>Sphaerospermopsis</taxon>
        <taxon>Sphaerospermopsis torques-reginae</taxon>
    </lineage>
</organism>
<dbReference type="InterPro" id="IPR014025">
    <property type="entry name" value="Glutaredoxin_subgr"/>
</dbReference>
<dbReference type="PROSITE" id="PS00195">
    <property type="entry name" value="GLUTAREDOXIN_1"/>
    <property type="match status" value="1"/>
</dbReference>
<dbReference type="InterPro" id="IPR036249">
    <property type="entry name" value="Thioredoxin-like_sf"/>
</dbReference>
<keyword evidence="4" id="KW-1015">Disulfide bond</keyword>
<dbReference type="InterPro" id="IPR011767">
    <property type="entry name" value="GLR_AS"/>
</dbReference>
<evidence type="ECO:0000256" key="5">
    <source>
        <dbReference type="ARBA" id="ARBA00023284"/>
    </source>
</evidence>
<dbReference type="InterPro" id="IPR002109">
    <property type="entry name" value="Glutaredoxin"/>
</dbReference>
<dbReference type="NCBIfam" id="TIGR02181">
    <property type="entry name" value="GRX_bact"/>
    <property type="match status" value="1"/>
</dbReference>
<evidence type="ECO:0000256" key="1">
    <source>
        <dbReference type="ARBA" id="ARBA00007787"/>
    </source>
</evidence>
<dbReference type="PANTHER" id="PTHR45694">
    <property type="entry name" value="GLUTAREDOXIN 2"/>
    <property type="match status" value="1"/>
</dbReference>
<evidence type="ECO:0000256" key="6">
    <source>
        <dbReference type="RuleBase" id="RU364065"/>
    </source>
</evidence>
<dbReference type="Proteomes" id="UP000826540">
    <property type="component" value="Chromosome"/>
</dbReference>
<evidence type="ECO:0000313" key="8">
    <source>
        <dbReference type="EMBL" id="QYX33305.1"/>
    </source>
</evidence>
<keyword evidence="6" id="KW-0963">Cytoplasm</keyword>
<sequence length="106" mass="12279">MLDFINSLLDRHPERIKANVEIYTWQTCPYCIRAKMLLSWKGVKFTEYKIDGNEEARSKMAERANGRRSVPQIFINNQHIGGCDDLYALDTKGQLDPLLFEVTGDR</sequence>